<gene>
    <name evidence="10" type="ORF">HC175_07580</name>
</gene>
<reference evidence="10 11" key="1">
    <citation type="submission" date="2020-03" db="EMBL/GenBank/DDBJ databases">
        <title>Salinimicrobium sp. nov, isolated from SCS.</title>
        <authorList>
            <person name="Cao W.R."/>
        </authorList>
    </citation>
    <scope>NUCLEOTIDE SEQUENCE [LARGE SCALE GENOMIC DNA]</scope>
    <source>
        <strain evidence="11">J15B91</strain>
    </source>
</reference>
<keyword evidence="3" id="KW-0808">Transferase</keyword>
<accession>A0ABX1CWV9</accession>
<dbReference type="SUPFAM" id="SSF53448">
    <property type="entry name" value="Nucleotide-diphospho-sugar transferases"/>
    <property type="match status" value="1"/>
</dbReference>
<evidence type="ECO:0000313" key="11">
    <source>
        <dbReference type="Proteomes" id="UP000703674"/>
    </source>
</evidence>
<evidence type="ECO:0000256" key="8">
    <source>
        <dbReference type="SAM" id="Phobius"/>
    </source>
</evidence>
<feature type="transmembrane region" description="Helical" evidence="8">
    <location>
        <begin position="235"/>
        <end position="256"/>
    </location>
</feature>
<dbReference type="PANTHER" id="PTHR48090">
    <property type="entry name" value="UNDECAPRENYL-PHOSPHATE 4-DEOXY-4-FORMAMIDO-L-ARABINOSE TRANSFERASE-RELATED"/>
    <property type="match status" value="1"/>
</dbReference>
<comment type="caution">
    <text evidence="10">The sequence shown here is derived from an EMBL/GenBank/DDBJ whole genome shotgun (WGS) entry which is preliminary data.</text>
</comment>
<keyword evidence="1" id="KW-1003">Cell membrane</keyword>
<keyword evidence="7 8" id="KW-0472">Membrane</keyword>
<evidence type="ECO:0000256" key="7">
    <source>
        <dbReference type="ARBA" id="ARBA00023136"/>
    </source>
</evidence>
<keyword evidence="5" id="KW-0448">Lipopolysaccharide biosynthesis</keyword>
<evidence type="ECO:0000256" key="1">
    <source>
        <dbReference type="ARBA" id="ARBA00022475"/>
    </source>
</evidence>
<dbReference type="Proteomes" id="UP000703674">
    <property type="component" value="Unassembled WGS sequence"/>
</dbReference>
<evidence type="ECO:0000256" key="6">
    <source>
        <dbReference type="ARBA" id="ARBA00022989"/>
    </source>
</evidence>
<evidence type="ECO:0000256" key="4">
    <source>
        <dbReference type="ARBA" id="ARBA00022692"/>
    </source>
</evidence>
<protein>
    <submittedName>
        <fullName evidence="10">Glycosyltransferase</fullName>
    </submittedName>
</protein>
<dbReference type="RefSeq" id="WP_168137883.1">
    <property type="nucleotide sequence ID" value="NZ_JAAVJR010000003.1"/>
</dbReference>
<dbReference type="PANTHER" id="PTHR48090:SF3">
    <property type="entry name" value="UNDECAPRENYL-PHOSPHATE 4-DEOXY-4-FORMAMIDO-L-ARABINOSE TRANSFERASE"/>
    <property type="match status" value="1"/>
</dbReference>
<dbReference type="InterPro" id="IPR001173">
    <property type="entry name" value="Glyco_trans_2-like"/>
</dbReference>
<feature type="domain" description="Glycosyltransferase 2-like" evidence="9">
    <location>
        <begin position="4"/>
        <end position="167"/>
    </location>
</feature>
<dbReference type="Pfam" id="PF00535">
    <property type="entry name" value="Glycos_transf_2"/>
    <property type="match status" value="1"/>
</dbReference>
<sequence length="319" mass="36625">MQLSIVIPLLNEEESLNELYNWIATVMRSNSFSYEIIFIDDGSTDNSWKIIKKIAAEDPFVKGVKFNRNYGKSQALHVGFDKAEGDVIITMDADLQDNPEEIPELYQLIQKEGYDLISGWKKKRYDSVLSKNLPSKLFNAAARKTSGLKLHDFNCGLKAYRKAVIKNIDVYGEMHRYIPVLAKNAGYSRIDEKIVKHQARKYGKTKFGAERFINGFLDLITIWFLSKFGKRPMHLFGALGILMFFFGFLFAIWIGASKLYKLYQGHPSILVTDNPWFYISLTTMILGTLLFIAGFLGELVLRSSREKDRYRISETTGEF</sequence>
<dbReference type="CDD" id="cd04187">
    <property type="entry name" value="DPM1_like_bac"/>
    <property type="match status" value="1"/>
</dbReference>
<dbReference type="InterPro" id="IPR050256">
    <property type="entry name" value="Glycosyltransferase_2"/>
</dbReference>
<keyword evidence="11" id="KW-1185">Reference proteome</keyword>
<name>A0ABX1CWV9_9FLAO</name>
<keyword evidence="2" id="KW-0328">Glycosyltransferase</keyword>
<dbReference type="InterPro" id="IPR029044">
    <property type="entry name" value="Nucleotide-diphossugar_trans"/>
</dbReference>
<evidence type="ECO:0000259" key="9">
    <source>
        <dbReference type="Pfam" id="PF00535"/>
    </source>
</evidence>
<dbReference type="EMBL" id="JAAVJR010000003">
    <property type="protein sequence ID" value="NJW52780.1"/>
    <property type="molecule type" value="Genomic_DNA"/>
</dbReference>
<evidence type="ECO:0000256" key="5">
    <source>
        <dbReference type="ARBA" id="ARBA00022985"/>
    </source>
</evidence>
<evidence type="ECO:0000313" key="10">
    <source>
        <dbReference type="EMBL" id="NJW52780.1"/>
    </source>
</evidence>
<dbReference type="Gene3D" id="3.90.550.10">
    <property type="entry name" value="Spore Coat Polysaccharide Biosynthesis Protein SpsA, Chain A"/>
    <property type="match status" value="1"/>
</dbReference>
<keyword evidence="6 8" id="KW-1133">Transmembrane helix</keyword>
<organism evidence="10 11">
    <name type="scientific">Salinimicrobium oceani</name>
    <dbReference type="NCBI Taxonomy" id="2722702"/>
    <lineage>
        <taxon>Bacteria</taxon>
        <taxon>Pseudomonadati</taxon>
        <taxon>Bacteroidota</taxon>
        <taxon>Flavobacteriia</taxon>
        <taxon>Flavobacteriales</taxon>
        <taxon>Flavobacteriaceae</taxon>
        <taxon>Salinimicrobium</taxon>
    </lineage>
</organism>
<keyword evidence="4 8" id="KW-0812">Transmembrane</keyword>
<evidence type="ECO:0000256" key="3">
    <source>
        <dbReference type="ARBA" id="ARBA00022679"/>
    </source>
</evidence>
<feature type="transmembrane region" description="Helical" evidence="8">
    <location>
        <begin position="276"/>
        <end position="301"/>
    </location>
</feature>
<proteinExistence type="predicted"/>
<evidence type="ECO:0000256" key="2">
    <source>
        <dbReference type="ARBA" id="ARBA00022676"/>
    </source>
</evidence>